<comment type="caution">
    <text evidence="2">The sequence shown here is derived from an EMBL/GenBank/DDBJ whole genome shotgun (WGS) entry which is preliminary data.</text>
</comment>
<dbReference type="AlphaFoldDB" id="A0A940DQT3"/>
<protein>
    <submittedName>
        <fullName evidence="2">CpXC domain-containing protein</fullName>
    </submittedName>
</protein>
<dbReference type="Pfam" id="PF14353">
    <property type="entry name" value="CpXC"/>
    <property type="match status" value="1"/>
</dbReference>
<name>A0A940DQT3_9BACT</name>
<reference evidence="2" key="1">
    <citation type="submission" date="2020-10" db="EMBL/GenBank/DDBJ databases">
        <authorList>
            <person name="Gilroy R."/>
        </authorList>
    </citation>
    <scope>NUCLEOTIDE SEQUENCE</scope>
    <source>
        <strain evidence="2">F1-3629</strain>
    </source>
</reference>
<accession>A0A940DQT3</accession>
<dbReference type="InterPro" id="IPR025682">
    <property type="entry name" value="CpXC_dom"/>
</dbReference>
<evidence type="ECO:0000313" key="2">
    <source>
        <dbReference type="EMBL" id="MBO8453977.1"/>
    </source>
</evidence>
<feature type="domain" description="CpXC" evidence="1">
    <location>
        <begin position="10"/>
        <end position="130"/>
    </location>
</feature>
<evidence type="ECO:0000313" key="3">
    <source>
        <dbReference type="Proteomes" id="UP000771749"/>
    </source>
</evidence>
<dbReference type="Proteomes" id="UP000771749">
    <property type="component" value="Unassembled WGS sequence"/>
</dbReference>
<reference evidence="2" key="2">
    <citation type="journal article" date="2021" name="PeerJ">
        <title>Extensive microbial diversity within the chicken gut microbiome revealed by metagenomics and culture.</title>
        <authorList>
            <person name="Gilroy R."/>
            <person name="Ravi A."/>
            <person name="Getino M."/>
            <person name="Pursley I."/>
            <person name="Horton D.L."/>
            <person name="Alikhan N.F."/>
            <person name="Baker D."/>
            <person name="Gharbi K."/>
            <person name="Hall N."/>
            <person name="Watson M."/>
            <person name="Adriaenssens E.M."/>
            <person name="Foster-Nyarko E."/>
            <person name="Jarju S."/>
            <person name="Secka A."/>
            <person name="Antonio M."/>
            <person name="Oren A."/>
            <person name="Chaudhuri R.R."/>
            <person name="La Ragione R."/>
            <person name="Hildebrand F."/>
            <person name="Pallen M.J."/>
        </authorList>
    </citation>
    <scope>NUCLEOTIDE SEQUENCE</scope>
    <source>
        <strain evidence="2">F1-3629</strain>
    </source>
</reference>
<gene>
    <name evidence="2" type="ORF">IAC07_04535</name>
</gene>
<organism evidence="2 3">
    <name type="scientific">Candidatus Cryptobacteroides gallistercoris</name>
    <dbReference type="NCBI Taxonomy" id="2840765"/>
    <lineage>
        <taxon>Bacteria</taxon>
        <taxon>Pseudomonadati</taxon>
        <taxon>Bacteroidota</taxon>
        <taxon>Bacteroidia</taxon>
        <taxon>Bacteroidales</taxon>
        <taxon>Candidatus Cryptobacteroides</taxon>
    </lineage>
</organism>
<evidence type="ECO:0000259" key="1">
    <source>
        <dbReference type="Pfam" id="PF14353"/>
    </source>
</evidence>
<dbReference type="EMBL" id="JADIMJ010000065">
    <property type="protein sequence ID" value="MBO8453977.1"/>
    <property type="molecule type" value="Genomic_DNA"/>
</dbReference>
<proteinExistence type="predicted"/>
<sequence>MSIIRNAEAACTKCGTKDSITIYRSINVSENPELKDKVKDGSLFLWKCPSCGQVNLAKYETLYHDPDQRLMVWLLPEGIDISEAQMNSISLHAKAIGNYTLRLVQDTGSLMEKVLVADAGLDDAVIEICKYVTKMELMAKAPDKEKAENTASAVFHFYSMQGEGPGRTITLMYPAEGRMTGVSIGYNVYEDCMGIMQRNPSMKPGEGFEKIDSAWLESHIR</sequence>